<dbReference type="GO" id="GO:0005634">
    <property type="term" value="C:nucleus"/>
    <property type="evidence" value="ECO:0007669"/>
    <property type="project" value="UniProtKB-SubCell"/>
</dbReference>
<dbReference type="FunFam" id="3.30.160.60:FF:000012">
    <property type="entry name" value="RB-associated KRAB zinc finger protein-like"/>
    <property type="match status" value="1"/>
</dbReference>
<evidence type="ECO:0000256" key="6">
    <source>
        <dbReference type="ARBA" id="ARBA00023015"/>
    </source>
</evidence>
<dbReference type="InterPro" id="IPR013087">
    <property type="entry name" value="Znf_C2H2_type"/>
</dbReference>
<dbReference type="Pfam" id="PF07776">
    <property type="entry name" value="zf-AD"/>
    <property type="match status" value="1"/>
</dbReference>
<dbReference type="InterPro" id="IPR050527">
    <property type="entry name" value="Snail/Krueppel_Znf"/>
</dbReference>
<evidence type="ECO:0000256" key="7">
    <source>
        <dbReference type="ARBA" id="ARBA00023163"/>
    </source>
</evidence>
<feature type="domain" description="ZAD" evidence="13">
    <location>
        <begin position="5"/>
        <end position="75"/>
    </location>
</feature>
<dbReference type="PANTHER" id="PTHR24388:SF53">
    <property type="entry name" value="CHORION TRANSCRIPTION FACTOR CF2-RELATED"/>
    <property type="match status" value="1"/>
</dbReference>
<organism evidence="14 15">
    <name type="scientific">Rhynchophorus ferrugineus</name>
    <name type="common">Red palm weevil</name>
    <name type="synonym">Curculio ferrugineus</name>
    <dbReference type="NCBI Taxonomy" id="354439"/>
    <lineage>
        <taxon>Eukaryota</taxon>
        <taxon>Metazoa</taxon>
        <taxon>Ecdysozoa</taxon>
        <taxon>Arthropoda</taxon>
        <taxon>Hexapoda</taxon>
        <taxon>Insecta</taxon>
        <taxon>Pterygota</taxon>
        <taxon>Neoptera</taxon>
        <taxon>Endopterygota</taxon>
        <taxon>Coleoptera</taxon>
        <taxon>Polyphaga</taxon>
        <taxon>Cucujiformia</taxon>
        <taxon>Curculionidae</taxon>
        <taxon>Dryophthorinae</taxon>
        <taxon>Rhynchophorus</taxon>
    </lineage>
</organism>
<feature type="binding site" evidence="11">
    <location>
        <position position="48"/>
    </location>
    <ligand>
        <name>Zn(2+)</name>
        <dbReference type="ChEBI" id="CHEBI:29105"/>
    </ligand>
</feature>
<keyword evidence="8" id="KW-0539">Nucleus</keyword>
<evidence type="ECO:0000256" key="1">
    <source>
        <dbReference type="ARBA" id="ARBA00004123"/>
    </source>
</evidence>
<keyword evidence="5 11" id="KW-0862">Zinc</keyword>
<dbReference type="GO" id="GO:0000981">
    <property type="term" value="F:DNA-binding transcription factor activity, RNA polymerase II-specific"/>
    <property type="evidence" value="ECO:0007669"/>
    <property type="project" value="TreeGrafter"/>
</dbReference>
<dbReference type="Pfam" id="PF00096">
    <property type="entry name" value="zf-C2H2"/>
    <property type="match status" value="3"/>
</dbReference>
<evidence type="ECO:0000313" key="14">
    <source>
        <dbReference type="EMBL" id="KAF7280320.1"/>
    </source>
</evidence>
<protein>
    <submittedName>
        <fullName evidence="14">Uncharacterized protein</fullName>
    </submittedName>
</protein>
<dbReference type="SUPFAM" id="SSF57716">
    <property type="entry name" value="Glucocorticoid receptor-like (DNA-binding domain)"/>
    <property type="match status" value="1"/>
</dbReference>
<comment type="similarity">
    <text evidence="9">Belongs to the snail C2H2-type zinc-finger protein family.</text>
</comment>
<dbReference type="InterPro" id="IPR012934">
    <property type="entry name" value="Znf_AD"/>
</dbReference>
<reference evidence="14" key="1">
    <citation type="submission" date="2020-08" db="EMBL/GenBank/DDBJ databases">
        <title>Genome sequencing and assembly of the red palm weevil Rhynchophorus ferrugineus.</title>
        <authorList>
            <person name="Dias G.B."/>
            <person name="Bergman C.M."/>
            <person name="Manee M."/>
        </authorList>
    </citation>
    <scope>NUCLEOTIDE SEQUENCE</scope>
    <source>
        <strain evidence="14">AA-2017</strain>
        <tissue evidence="14">Whole larva</tissue>
    </source>
</reference>
<dbReference type="Gene3D" id="3.30.160.60">
    <property type="entry name" value="Classic Zinc Finger"/>
    <property type="match status" value="5"/>
</dbReference>
<evidence type="ECO:0000256" key="5">
    <source>
        <dbReference type="ARBA" id="ARBA00022833"/>
    </source>
</evidence>
<comment type="caution">
    <text evidence="14">The sequence shown here is derived from an EMBL/GenBank/DDBJ whole genome shotgun (WGS) entry which is preliminary data.</text>
</comment>
<dbReference type="AlphaFoldDB" id="A0A834MHK4"/>
<feature type="binding site" evidence="11">
    <location>
        <position position="7"/>
    </location>
    <ligand>
        <name>Zn(2+)</name>
        <dbReference type="ChEBI" id="CHEBI:29105"/>
    </ligand>
</feature>
<dbReference type="PANTHER" id="PTHR24388">
    <property type="entry name" value="ZINC FINGER PROTEIN"/>
    <property type="match status" value="1"/>
</dbReference>
<dbReference type="InterPro" id="IPR036236">
    <property type="entry name" value="Znf_C2H2_sf"/>
</dbReference>
<keyword evidence="6" id="KW-0805">Transcription regulation</keyword>
<dbReference type="SUPFAM" id="SSF57667">
    <property type="entry name" value="beta-beta-alpha zinc fingers"/>
    <property type="match status" value="3"/>
</dbReference>
<keyword evidence="2 11" id="KW-0479">Metal-binding</keyword>
<feature type="domain" description="C2H2-type" evidence="12">
    <location>
        <begin position="365"/>
        <end position="394"/>
    </location>
</feature>
<feature type="binding site" evidence="11">
    <location>
        <position position="51"/>
    </location>
    <ligand>
        <name>Zn(2+)</name>
        <dbReference type="ChEBI" id="CHEBI:29105"/>
    </ligand>
</feature>
<dbReference type="OrthoDB" id="6077919at2759"/>
<dbReference type="PROSITE" id="PS51915">
    <property type="entry name" value="ZAD"/>
    <property type="match status" value="1"/>
</dbReference>
<feature type="domain" description="C2H2-type" evidence="12">
    <location>
        <begin position="334"/>
        <end position="362"/>
    </location>
</feature>
<proteinExistence type="inferred from homology"/>
<dbReference type="GO" id="GO:0008270">
    <property type="term" value="F:zinc ion binding"/>
    <property type="evidence" value="ECO:0007669"/>
    <property type="project" value="UniProtKB-UniRule"/>
</dbReference>
<evidence type="ECO:0000313" key="15">
    <source>
        <dbReference type="Proteomes" id="UP000625711"/>
    </source>
</evidence>
<dbReference type="EMBL" id="JAACXV010000309">
    <property type="protein sequence ID" value="KAF7280320.1"/>
    <property type="molecule type" value="Genomic_DNA"/>
</dbReference>
<feature type="domain" description="C2H2-type" evidence="12">
    <location>
        <begin position="248"/>
        <end position="276"/>
    </location>
</feature>
<evidence type="ECO:0000259" key="13">
    <source>
        <dbReference type="PROSITE" id="PS51915"/>
    </source>
</evidence>
<accession>A0A834MHK4</accession>
<keyword evidence="3" id="KW-0677">Repeat</keyword>
<sequence>MDILYRCRLCLRHCPNKIDVFKDDFPKMIEILTGILVEPYETFPTTSCLDCARSVKLALNVRKQIIRSHKVLIEEFLIKSKSVNDTVLNSNKELGKKNVLSNKTVDIVSKNKENTSLTELLSCDVHKPYCNDSDQNLPSPVSDAEKDEFNNETNDTVFFIKKSESTTVRKNAPDTVVRIKRKPRPKCPTKRVTCTICDREVQSYWLQKHMETHSFNPVTCEFCGLVSKSSTALRHHVFYYHKSAPDEYMCDQCGRYFRSKYRLNLHKKKEHGGTKDFECTTCGKRFFERMHLKRHIDKTHKNIRPYECIFCGKSFKSINHIRVHERIHSKESPYTCHICAESFKMKLTLRSHLRSVHNIQEEEKVFCDICKRGFASEVALKAHVNSRIHETEKCQYCSEMFTTEYMVNHLKDIHGVNS</sequence>
<name>A0A834MHK4_RHYFE</name>
<evidence type="ECO:0000256" key="3">
    <source>
        <dbReference type="ARBA" id="ARBA00022737"/>
    </source>
</evidence>
<evidence type="ECO:0000259" key="12">
    <source>
        <dbReference type="PROSITE" id="PS50157"/>
    </source>
</evidence>
<evidence type="ECO:0000256" key="8">
    <source>
        <dbReference type="ARBA" id="ARBA00023242"/>
    </source>
</evidence>
<comment type="subcellular location">
    <subcellularLocation>
        <location evidence="1">Nucleus</location>
    </subcellularLocation>
</comment>
<dbReference type="PROSITE" id="PS50157">
    <property type="entry name" value="ZINC_FINGER_C2H2_2"/>
    <property type="match status" value="5"/>
</dbReference>
<gene>
    <name evidence="14" type="ORF">GWI33_006231</name>
</gene>
<evidence type="ECO:0000256" key="9">
    <source>
        <dbReference type="ARBA" id="ARBA00037948"/>
    </source>
</evidence>
<dbReference type="Pfam" id="PF12874">
    <property type="entry name" value="zf-met"/>
    <property type="match status" value="1"/>
</dbReference>
<feature type="binding site" evidence="11">
    <location>
        <position position="10"/>
    </location>
    <ligand>
        <name>Zn(2+)</name>
        <dbReference type="ChEBI" id="CHEBI:29105"/>
    </ligand>
</feature>
<keyword evidence="7" id="KW-0804">Transcription</keyword>
<evidence type="ECO:0000256" key="4">
    <source>
        <dbReference type="ARBA" id="ARBA00022771"/>
    </source>
</evidence>
<dbReference type="Proteomes" id="UP000625711">
    <property type="component" value="Unassembled WGS sequence"/>
</dbReference>
<feature type="domain" description="C2H2-type" evidence="12">
    <location>
        <begin position="277"/>
        <end position="305"/>
    </location>
</feature>
<feature type="domain" description="C2H2-type" evidence="12">
    <location>
        <begin position="306"/>
        <end position="333"/>
    </location>
</feature>
<dbReference type="SMART" id="SM00355">
    <property type="entry name" value="ZnF_C2H2"/>
    <property type="match status" value="8"/>
</dbReference>
<keyword evidence="4 10" id="KW-0863">Zinc-finger</keyword>
<evidence type="ECO:0000256" key="10">
    <source>
        <dbReference type="PROSITE-ProRule" id="PRU00042"/>
    </source>
</evidence>
<keyword evidence="15" id="KW-1185">Reference proteome</keyword>
<dbReference type="GO" id="GO:0000978">
    <property type="term" value="F:RNA polymerase II cis-regulatory region sequence-specific DNA binding"/>
    <property type="evidence" value="ECO:0007669"/>
    <property type="project" value="TreeGrafter"/>
</dbReference>
<evidence type="ECO:0000256" key="11">
    <source>
        <dbReference type="PROSITE-ProRule" id="PRU01263"/>
    </source>
</evidence>
<dbReference type="PROSITE" id="PS00028">
    <property type="entry name" value="ZINC_FINGER_C2H2_1"/>
    <property type="match status" value="5"/>
</dbReference>
<evidence type="ECO:0000256" key="2">
    <source>
        <dbReference type="ARBA" id="ARBA00022723"/>
    </source>
</evidence>